<dbReference type="Gene3D" id="3.40.50.720">
    <property type="entry name" value="NAD(P)-binding Rossmann-like Domain"/>
    <property type="match status" value="1"/>
</dbReference>
<dbReference type="InterPro" id="IPR012808">
    <property type="entry name" value="CHP02453"/>
</dbReference>
<dbReference type="PRINTS" id="PR00081">
    <property type="entry name" value="GDHRDH"/>
</dbReference>
<dbReference type="PROSITE" id="PS00061">
    <property type="entry name" value="ADH_SHORT"/>
    <property type="match status" value="1"/>
</dbReference>
<comment type="caution">
    <text evidence="3">The sequence shown here is derived from an EMBL/GenBank/DDBJ whole genome shotgun (WGS) entry which is preliminary data.</text>
</comment>
<dbReference type="Pfam" id="PF09365">
    <property type="entry name" value="DUF2461"/>
    <property type="match status" value="1"/>
</dbReference>
<dbReference type="InterPro" id="IPR036291">
    <property type="entry name" value="NAD(P)-bd_dom_sf"/>
</dbReference>
<name>A0A8H4QMC0_9AGAR</name>
<feature type="compositionally biased region" description="Basic residues" evidence="2">
    <location>
        <begin position="285"/>
        <end position="305"/>
    </location>
</feature>
<accession>A0A8H4QMC0</accession>
<feature type="compositionally biased region" description="Acidic residues" evidence="2">
    <location>
        <begin position="270"/>
        <end position="280"/>
    </location>
</feature>
<organism evidence="3 4">
    <name type="scientific">Agrocybe pediades</name>
    <dbReference type="NCBI Taxonomy" id="84607"/>
    <lineage>
        <taxon>Eukaryota</taxon>
        <taxon>Fungi</taxon>
        <taxon>Dikarya</taxon>
        <taxon>Basidiomycota</taxon>
        <taxon>Agaricomycotina</taxon>
        <taxon>Agaricomycetes</taxon>
        <taxon>Agaricomycetidae</taxon>
        <taxon>Agaricales</taxon>
        <taxon>Agaricineae</taxon>
        <taxon>Strophariaceae</taxon>
        <taxon>Agrocybe</taxon>
    </lineage>
</organism>
<evidence type="ECO:0000313" key="3">
    <source>
        <dbReference type="EMBL" id="KAF4613330.1"/>
    </source>
</evidence>
<protein>
    <submittedName>
        <fullName evidence="3">Uncharacterized protein</fullName>
    </submittedName>
</protein>
<gene>
    <name evidence="3" type="ORF">D9613_010800</name>
</gene>
<dbReference type="Proteomes" id="UP000521872">
    <property type="component" value="Unassembled WGS sequence"/>
</dbReference>
<dbReference type="InterPro" id="IPR020904">
    <property type="entry name" value="Sc_DH/Rdtase_CS"/>
</dbReference>
<dbReference type="SUPFAM" id="SSF51735">
    <property type="entry name" value="NAD(P)-binding Rossmann-fold domains"/>
    <property type="match status" value="1"/>
</dbReference>
<dbReference type="InterPro" id="IPR002347">
    <property type="entry name" value="SDR_fam"/>
</dbReference>
<keyword evidence="1" id="KW-0521">NADP</keyword>
<feature type="compositionally biased region" description="Basic residues" evidence="2">
    <location>
        <begin position="342"/>
        <end position="367"/>
    </location>
</feature>
<dbReference type="AlphaFoldDB" id="A0A8H4QMC0"/>
<feature type="region of interest" description="Disordered" evidence="2">
    <location>
        <begin position="270"/>
        <end position="379"/>
    </location>
</feature>
<keyword evidence="4" id="KW-1185">Reference proteome</keyword>
<proteinExistence type="predicted"/>
<dbReference type="PANTHER" id="PTHR36452:SF1">
    <property type="entry name" value="DUF2461 DOMAIN-CONTAINING PROTEIN"/>
    <property type="match status" value="1"/>
</dbReference>
<dbReference type="NCBIfam" id="TIGR02453">
    <property type="entry name" value="TIGR02453 family protein"/>
    <property type="match status" value="1"/>
</dbReference>
<dbReference type="Pfam" id="PF13561">
    <property type="entry name" value="adh_short_C2"/>
    <property type="match status" value="1"/>
</dbReference>
<sequence length="654" mass="72561">MSKQGFTIDLTSKCIVVTGGNRGIGLAFTRAVAQAGATVAVIYRSSKDAVEVTEKVGKEFGVKAKAYQCDVSDTNAVNDTFKKIDEEMGPIAGVIANAGVSVVKPALDMSYDDYKYVYDVNVFGVFNTARAAAKLWKERNHGGSIIITSSMSSQIINKTSETSPLTQVFYNSSKAAVSNLCKGLAAEWAPYNIRVNAISPGYVLTDQTAHMDKNIREHQAKNLPLGRFAEPHEMAGQALLLLSEYSTYMTGGEYFIDGAVENSQKVYEESVSEVDAEDQEVVSSKARRKRKASSAKRATPKKKPKHSDEEDYEDDNEGSAKEATKVYDSDALDEDSDAETKKTKKAGKVKATKSRKSQPSPRKRKRTKADESEAEYDNLAENQEIVGMVVQAPTTGRVPPGRISQNTLDFLAHLKDPACNDREWFKLHEPVYRLAEKEWKDFVEAFTDNLAEVDPQIPHLPAKDVVHRIYRDIRFSNDKTPYKRGFSASFSRSGRKGIFAHYHISVKPGNESIIAGGSWCPGRSELANIRANILRNPRRLRSVISAPEFVKHFGKPEPNPKGGHQNIFGMEDELKTAPKGVDKDHNSQGGKLIRRILPFAARRFLDSEVLAPDFREKLAEVASVMTPFVHCLNDMMTVLDNDDDGEEEEQEEES</sequence>
<dbReference type="EMBL" id="JAACJL010000046">
    <property type="protein sequence ID" value="KAF4613330.1"/>
    <property type="molecule type" value="Genomic_DNA"/>
</dbReference>
<dbReference type="FunFam" id="3.40.50.720:FF:000084">
    <property type="entry name" value="Short-chain dehydrogenase reductase"/>
    <property type="match status" value="1"/>
</dbReference>
<feature type="compositionally biased region" description="Basic and acidic residues" evidence="2">
    <location>
        <begin position="318"/>
        <end position="328"/>
    </location>
</feature>
<dbReference type="PANTHER" id="PTHR36452">
    <property type="entry name" value="CHROMOSOME 12, WHOLE GENOME SHOTGUN SEQUENCE"/>
    <property type="match status" value="1"/>
</dbReference>
<evidence type="ECO:0000256" key="2">
    <source>
        <dbReference type="SAM" id="MobiDB-lite"/>
    </source>
</evidence>
<evidence type="ECO:0000256" key="1">
    <source>
        <dbReference type="ARBA" id="ARBA00022857"/>
    </source>
</evidence>
<evidence type="ECO:0000313" key="4">
    <source>
        <dbReference type="Proteomes" id="UP000521872"/>
    </source>
</evidence>
<reference evidence="3 4" key="1">
    <citation type="submission" date="2019-12" db="EMBL/GenBank/DDBJ databases">
        <authorList>
            <person name="Floudas D."/>
            <person name="Bentzer J."/>
            <person name="Ahren D."/>
            <person name="Johansson T."/>
            <person name="Persson P."/>
            <person name="Tunlid A."/>
        </authorList>
    </citation>
    <scope>NUCLEOTIDE SEQUENCE [LARGE SCALE GENOMIC DNA]</scope>
    <source>
        <strain evidence="3 4">CBS 102.39</strain>
    </source>
</reference>